<evidence type="ECO:0000313" key="2">
    <source>
        <dbReference type="Proteomes" id="UP000237003"/>
    </source>
</evidence>
<proteinExistence type="predicted"/>
<sequence>MRQIYDRFMKMIADVNLRLLIYDTTETRYYSSGRGIYTKVFRSNASGMRSAASTEATCRMKRIPVIFQVAGALALLPGPSCGAAASSVQICSRQICPATRII</sequence>
<comment type="caution">
    <text evidence="1">The sequence shown here is derived from an EMBL/GenBank/DDBJ whole genome shotgun (WGS) entry which is preliminary data.</text>
</comment>
<evidence type="ECO:0000313" key="1">
    <source>
        <dbReference type="EMBL" id="POU66970.1"/>
    </source>
</evidence>
<dbReference type="EMBL" id="PQLX01000002">
    <property type="protein sequence ID" value="POU66970.1"/>
    <property type="molecule type" value="Genomic_DNA"/>
</dbReference>
<reference evidence="1 2" key="1">
    <citation type="submission" date="2018-01" db="EMBL/GenBank/DDBJ databases">
        <title>Complete genome sequences of 14 Citrobacter spp. isolated from plant in Canada.</title>
        <authorList>
            <person name="Bhandare S.G."/>
            <person name="Colavecchio A."/>
            <person name="Jeukens J."/>
            <person name="Emond-Rheault J.-G."/>
            <person name="Freschi L."/>
            <person name="Hamel J."/>
            <person name="Kukavica-Ibrulj I."/>
            <person name="Levesque R."/>
            <person name="Goodridge L."/>
        </authorList>
    </citation>
    <scope>NUCLEOTIDE SEQUENCE [LARGE SCALE GENOMIC DNA]</scope>
    <source>
        <strain evidence="1 2">S1285</strain>
    </source>
</reference>
<dbReference type="Proteomes" id="UP000237003">
    <property type="component" value="Unassembled WGS sequence"/>
</dbReference>
<gene>
    <name evidence="1" type="ORF">C3430_09370</name>
</gene>
<organism evidence="1 2">
    <name type="scientific">Citrobacter amalonaticus</name>
    <dbReference type="NCBI Taxonomy" id="35703"/>
    <lineage>
        <taxon>Bacteria</taxon>
        <taxon>Pseudomonadati</taxon>
        <taxon>Pseudomonadota</taxon>
        <taxon>Gammaproteobacteria</taxon>
        <taxon>Enterobacterales</taxon>
        <taxon>Enterobacteriaceae</taxon>
        <taxon>Citrobacter</taxon>
    </lineage>
</organism>
<protein>
    <submittedName>
        <fullName evidence="1">Uncharacterized protein</fullName>
    </submittedName>
</protein>
<name>A0A2S4S0J6_CITAM</name>
<dbReference type="AlphaFoldDB" id="A0A2S4S0J6"/>
<accession>A0A2S4S0J6</accession>